<reference evidence="3 4" key="1">
    <citation type="submission" date="2018-11" db="EMBL/GenBank/DDBJ databases">
        <authorList>
            <person name="Na S.W."/>
            <person name="Baik M."/>
        </authorList>
    </citation>
    <scope>NUCLEOTIDE SEQUENCE [LARGE SCALE GENOMIC DNA]</scope>
    <source>
        <strain evidence="3 4">E39</strain>
    </source>
</reference>
<evidence type="ECO:0000313" key="3">
    <source>
        <dbReference type="EMBL" id="QFQ12256.1"/>
    </source>
</evidence>
<dbReference type="KEGG" id="alq:C7Y71_004045"/>
<dbReference type="InterPro" id="IPR008490">
    <property type="entry name" value="Transposase_InsH_N"/>
</dbReference>
<dbReference type="PANTHER" id="PTHR33408:SF4">
    <property type="entry name" value="TRANSPOSASE DDE DOMAIN-CONTAINING PROTEIN"/>
    <property type="match status" value="1"/>
</dbReference>
<evidence type="ECO:0000313" key="4">
    <source>
        <dbReference type="Proteomes" id="UP000249375"/>
    </source>
</evidence>
<dbReference type="Pfam" id="PF05598">
    <property type="entry name" value="DUF772"/>
    <property type="match status" value="1"/>
</dbReference>
<feature type="domain" description="Transposase InsH N-terminal" evidence="2">
    <location>
        <begin position="6"/>
        <end position="101"/>
    </location>
</feature>
<organism evidence="3 4">
    <name type="scientific">Pseudoprevotella muciniphila</name>
    <dbReference type="NCBI Taxonomy" id="2133944"/>
    <lineage>
        <taxon>Bacteria</taxon>
        <taxon>Pseudomonadati</taxon>
        <taxon>Bacteroidota</taxon>
        <taxon>Bacteroidia</taxon>
        <taxon>Bacteroidales</taxon>
        <taxon>Prevotellaceae</taxon>
        <taxon>Pseudoprevotella</taxon>
    </lineage>
</organism>
<gene>
    <name evidence="3" type="ORF">C7Y71_004045</name>
</gene>
<accession>A0A5P8E5Q9</accession>
<dbReference type="AlphaFoldDB" id="A0A5P8E5Q9"/>
<dbReference type="Proteomes" id="UP000249375">
    <property type="component" value="Chromosome"/>
</dbReference>
<name>A0A5P8E5Q9_9BACT</name>
<proteinExistence type="predicted"/>
<feature type="coiled-coil region" evidence="1">
    <location>
        <begin position="172"/>
        <end position="202"/>
    </location>
</feature>
<protein>
    <submittedName>
        <fullName evidence="3">Transposase</fullName>
    </submittedName>
</protein>
<dbReference type="PANTHER" id="PTHR33408">
    <property type="entry name" value="TRANSPOSASE"/>
    <property type="match status" value="1"/>
</dbReference>
<dbReference type="EMBL" id="CP033459">
    <property type="protein sequence ID" value="QFQ12256.1"/>
    <property type="molecule type" value="Genomic_DNA"/>
</dbReference>
<evidence type="ECO:0000256" key="1">
    <source>
        <dbReference type="SAM" id="Coils"/>
    </source>
</evidence>
<evidence type="ECO:0000259" key="2">
    <source>
        <dbReference type="Pfam" id="PF05598"/>
    </source>
</evidence>
<keyword evidence="1" id="KW-0175">Coiled coil</keyword>
<sequence length="205" mass="23202">MLQSVNFEGLLDRDNKARVIDVIIDRFAMSPDVEALYSKGNSHRGRPAIPFAALLKIWVYGWLNGIASSHALATEVKRNVELMYMLRGVNPAQHSISDFRTDEHPLLHAFFEYCRSFTEEAWLLIAAEDSTSGERARKVDFPVASETIGALKALDATTLLGAADHDDSSKAASLWDTEIERLKEKVEKLKRQKARLNERLRKMMK</sequence>
<keyword evidence="4" id="KW-1185">Reference proteome</keyword>